<reference evidence="2 3" key="1">
    <citation type="submission" date="2016-04" db="EMBL/GenBank/DDBJ databases">
        <title>Complete genome sequence of Bacillus oceanisediminis strain 2691.</title>
        <authorList>
            <person name="Jeong H."/>
            <person name="Kim H.J."/>
            <person name="Lee D.-W."/>
        </authorList>
    </citation>
    <scope>NUCLEOTIDE SEQUENCE [LARGE SCALE GENOMIC DNA]</scope>
    <source>
        <strain evidence="2 3">2691</strain>
    </source>
</reference>
<accession>A0A160MEV1</accession>
<dbReference type="KEGG" id="bon:A361_20460"/>
<dbReference type="RefSeq" id="WP_019380156.1">
    <property type="nucleotide sequence ID" value="NZ_CP015506.1"/>
</dbReference>
<evidence type="ECO:0000313" key="2">
    <source>
        <dbReference type="EMBL" id="AND41433.1"/>
    </source>
</evidence>
<dbReference type="Proteomes" id="UP000077856">
    <property type="component" value="Chromosome"/>
</dbReference>
<dbReference type="AlphaFoldDB" id="A0A160MEV1"/>
<dbReference type="Pfam" id="PF13111">
    <property type="entry name" value="pPIWI_RE_X"/>
    <property type="match status" value="1"/>
</dbReference>
<dbReference type="eggNOG" id="ENOG5030ECB">
    <property type="taxonomic scope" value="Bacteria"/>
</dbReference>
<dbReference type="InterPro" id="IPR025085">
    <property type="entry name" value="pPIWI_RE_X"/>
</dbReference>
<dbReference type="EMBL" id="CP015506">
    <property type="protein sequence ID" value="AND41433.1"/>
    <property type="molecule type" value="Genomic_DNA"/>
</dbReference>
<dbReference type="STRING" id="1196031.A361_20460"/>
<sequence>MKTAKTKDIIFHSLLLNEDFLRNKTTQVVYFPYETFLYLEKFKDGYKWETKISTFRTVMQGIYADKVICANFTDNAMKGKEPWLFLSDEAKSDTGTFIHHRFLNWLSNVLEKDYPGLVIPEDLRYLELSSTNFPLTDILNFKHRKMILSSYLSYYFVKNEKTLKFQFDASEGVNHFSFPEKWFISFDGFQYEIISEPIYPKHYIGKKEVYQKQCFSYVLSFSFEEEMNTAGIKIHIHSSKRRWNYKPLINKAGKLSFPRNDKRTMYFFDFQKETLYTLPINEFRGNVVFSYSNLNKSMLNSINLEKNLLKQILENPSQFYKSEPLAAFIPYKLDDKKGSNFLESGLSKYEKQFLFEMFESAFPGLCSAYENTKLLEIKNTSLRKGSVWIDDVQVRDNEKVTIELWSENKDILEWISHSFKKWNSVDEKYKRYEIIQDSLTEYRLYDKKNDHQLAMSVDIKVVEKNKELISDLTVEYNSKTSELKRIKEIISSLSKPEEIIYSLIEKMIINMTKSLTLKMQLGKGLMKLGG</sequence>
<proteinExistence type="predicted"/>
<gene>
    <name evidence="2" type="ORF">A361_20460</name>
</gene>
<organism evidence="2 3">
    <name type="scientific">Cytobacillus oceanisediminis 2691</name>
    <dbReference type="NCBI Taxonomy" id="1196031"/>
    <lineage>
        <taxon>Bacteria</taxon>
        <taxon>Bacillati</taxon>
        <taxon>Bacillota</taxon>
        <taxon>Bacilli</taxon>
        <taxon>Bacillales</taxon>
        <taxon>Bacillaceae</taxon>
        <taxon>Cytobacillus</taxon>
    </lineage>
</organism>
<feature type="domain" description="pPIWI-RE module N-terminal" evidence="1">
    <location>
        <begin position="49"/>
        <end position="396"/>
    </location>
</feature>
<name>A0A160MEV1_9BACI</name>
<evidence type="ECO:0000259" key="1">
    <source>
        <dbReference type="Pfam" id="PF13111"/>
    </source>
</evidence>
<evidence type="ECO:0000313" key="3">
    <source>
        <dbReference type="Proteomes" id="UP000077856"/>
    </source>
</evidence>
<protein>
    <recommendedName>
        <fullName evidence="1">pPIWI-RE module N-terminal domain-containing protein</fullName>
    </recommendedName>
</protein>